<dbReference type="HOGENOM" id="CLU_026942_0_0_1"/>
<name>J8Q1D5_SACAR</name>
<evidence type="ECO:0000313" key="2">
    <source>
        <dbReference type="EMBL" id="EJS43463.1"/>
    </source>
</evidence>
<dbReference type="PROSITE" id="PS50280">
    <property type="entry name" value="SET"/>
    <property type="match status" value="1"/>
</dbReference>
<feature type="domain" description="SET" evidence="1">
    <location>
        <begin position="18"/>
        <end position="273"/>
    </location>
</feature>
<dbReference type="InterPro" id="IPR046341">
    <property type="entry name" value="SET_dom_sf"/>
</dbReference>
<dbReference type="OrthoDB" id="441812at2759"/>
<keyword evidence="3" id="KW-1185">Reference proteome</keyword>
<gene>
    <name evidence="2" type="ORF">SU7_1480</name>
</gene>
<dbReference type="Gene3D" id="3.90.1410.10">
    <property type="entry name" value="set domain protein methyltransferase, domain 1"/>
    <property type="match status" value="1"/>
</dbReference>
<dbReference type="Proteomes" id="UP000006968">
    <property type="component" value="Chromosome VIII"/>
</dbReference>
<reference evidence="2 3" key="1">
    <citation type="journal article" date="2013" name="BMC Genomics">
        <title>High quality de novo sequencing and assembly of the Saccharomyces arboricolus genome.</title>
        <authorList>
            <person name="Liti G."/>
            <person name="Nguyen Ba A.N."/>
            <person name="Blythe M."/>
            <person name="Mueller C.A."/>
            <person name="Bergstroem A."/>
            <person name="Cubillos F.A."/>
            <person name="Dafhnis-Calas F."/>
            <person name="Khoshraftar S."/>
            <person name="Malla S."/>
            <person name="Mehta N."/>
            <person name="Siow C.C."/>
            <person name="Warringer J."/>
            <person name="Moses A.M."/>
            <person name="Louis E.J."/>
            <person name="Nieduszynski C.A."/>
        </authorList>
    </citation>
    <scope>NUCLEOTIDE SEQUENCE [LARGE SCALE GENOMIC DNA]</scope>
    <source>
        <strain evidence="3">H-6 / AS 2.3317 / CBS 10644</strain>
    </source>
</reference>
<dbReference type="SUPFAM" id="SSF82199">
    <property type="entry name" value="SET domain"/>
    <property type="match status" value="1"/>
</dbReference>
<comment type="caution">
    <text evidence="2">The sequence shown here is derived from an EMBL/GenBank/DDBJ whole genome shotgun (WGS) entry which is preliminary data.</text>
</comment>
<proteinExistence type="predicted"/>
<accession>J8Q1D5</accession>
<organism evidence="2 3">
    <name type="scientific">Saccharomyces arboricola (strain H-6 / AS 2.3317 / CBS 10644)</name>
    <name type="common">Yeast</name>
    <dbReference type="NCBI Taxonomy" id="1160507"/>
    <lineage>
        <taxon>Eukaryota</taxon>
        <taxon>Fungi</taxon>
        <taxon>Dikarya</taxon>
        <taxon>Ascomycota</taxon>
        <taxon>Saccharomycotina</taxon>
        <taxon>Saccharomycetes</taxon>
        <taxon>Saccharomycetales</taxon>
        <taxon>Saccharomycetaceae</taxon>
        <taxon>Saccharomyces</taxon>
    </lineage>
</organism>
<dbReference type="EMBL" id="ALIE01000098">
    <property type="protein sequence ID" value="EJS43463.1"/>
    <property type="molecule type" value="Genomic_DNA"/>
</dbReference>
<evidence type="ECO:0000259" key="1">
    <source>
        <dbReference type="PROSITE" id="PS50280"/>
    </source>
</evidence>
<protein>
    <submittedName>
        <fullName evidence="2">Ctm1p</fullName>
    </submittedName>
</protein>
<evidence type="ECO:0000313" key="3">
    <source>
        <dbReference type="Proteomes" id="UP000006968"/>
    </source>
</evidence>
<dbReference type="InterPro" id="IPR001214">
    <property type="entry name" value="SET_dom"/>
</dbReference>
<dbReference type="AlphaFoldDB" id="J8Q1D5"/>
<sequence length="586" mass="68129">MEEIFRFYLDSKTIFFHNSLSLKLSTVDDPKSGYGLFIDPSKFKNEELNNETIQLLRIPKLCTFNIDTLLTLLEDKNEFSTEQQFQRSNDKIKNSLREIMSYPNFSKFLTETNLLVIYFLIFQSIHDTCEIPRNIMYYLKNVLMSIDVETAVDSIEDIATDYGHYPQIFGLQETISIFKGLFQDLLKVSDIKHLYSAIISRCLEIPEKSEAKDDEFTVHSTLVPVLDFANHENTQKNAYFDVDPSNNDVLLLLNTDAVRESTTDSVEVFISYTPTEDLFSMLITYGFTPDFKGYPQFWTMSFDRCFLRDYTESSLNADLRLFYKWLHVNPTVSLVKHKHNGQARWFINDTTPEFDMLLLPFIPPLDDTRTPRWTYDSNCHLMFANMHCLANPETNEYATMIAENYRLLLEERELNGNDFMDIPQLAWSLHYKDAESGSLCRRHTDSEEATTVLQNQEEEEADATNSQFISFFRRFLTYRKSTLATSTSSIPNASNVIYEQEFEIIDDLLTAIDNQSTVFFSDLNIVLNVEPSVPPPLRFLGDHMEISENEEKSVPNCEDPASYIPDNFTDFFQDEMNKHASFFQDN</sequence>